<keyword evidence="3" id="KW-1185">Reference proteome</keyword>
<evidence type="ECO:0000313" key="2">
    <source>
        <dbReference type="EMBL" id="MDY3560157.1"/>
    </source>
</evidence>
<feature type="compositionally biased region" description="Polar residues" evidence="1">
    <location>
        <begin position="98"/>
        <end position="108"/>
    </location>
</feature>
<accession>A0ABU5EZW5</accession>
<reference evidence="3" key="1">
    <citation type="journal article" date="2023" name="Mar. Drugs">
        <title>Gemmata algarum, a Novel Planctomycete Isolated from an Algal Mat, Displays Antimicrobial Activity.</title>
        <authorList>
            <person name="Kumar G."/>
            <person name="Kallscheuer N."/>
            <person name="Kashif M."/>
            <person name="Ahamad S."/>
            <person name="Jagadeeshwari U."/>
            <person name="Pannikurungottu S."/>
            <person name="Haufschild T."/>
            <person name="Kabuu M."/>
            <person name="Sasikala C."/>
            <person name="Jogler C."/>
            <person name="Ramana C."/>
        </authorList>
    </citation>
    <scope>NUCLEOTIDE SEQUENCE [LARGE SCALE GENOMIC DNA]</scope>
    <source>
        <strain evidence="3">JC673</strain>
    </source>
</reference>
<evidence type="ECO:0008006" key="4">
    <source>
        <dbReference type="Google" id="ProtNLM"/>
    </source>
</evidence>
<comment type="caution">
    <text evidence="2">The sequence shown here is derived from an EMBL/GenBank/DDBJ whole genome shotgun (WGS) entry which is preliminary data.</text>
</comment>
<feature type="region of interest" description="Disordered" evidence="1">
    <location>
        <begin position="98"/>
        <end position="135"/>
    </location>
</feature>
<evidence type="ECO:0000313" key="3">
    <source>
        <dbReference type="Proteomes" id="UP001272242"/>
    </source>
</evidence>
<dbReference type="Proteomes" id="UP001272242">
    <property type="component" value="Unassembled WGS sequence"/>
</dbReference>
<gene>
    <name evidence="2" type="ORF">R5W23_001382</name>
</gene>
<proteinExistence type="predicted"/>
<protein>
    <recommendedName>
        <fullName evidence="4">Periplasmic heavy metal sensor</fullName>
    </recommendedName>
</protein>
<feature type="compositionally biased region" description="Basic and acidic residues" evidence="1">
    <location>
        <begin position="109"/>
        <end position="124"/>
    </location>
</feature>
<sequence>MIAFVLWIAMGGGAQAQAQPRPVLPGDPELVKMLEEVARVQAVMRRWAVEDLMRHRADADFARKLKEWDEEHEAMKARIAKEEAESRQRDARVKELIQRSQRTGNTQELRAEMEKLTQELEKLRGLPTAPAPRSK</sequence>
<dbReference type="EMBL" id="JAXBLV010000175">
    <property type="protein sequence ID" value="MDY3560157.1"/>
    <property type="molecule type" value="Genomic_DNA"/>
</dbReference>
<evidence type="ECO:0000256" key="1">
    <source>
        <dbReference type="SAM" id="MobiDB-lite"/>
    </source>
</evidence>
<dbReference type="RefSeq" id="WP_320686789.1">
    <property type="nucleotide sequence ID" value="NZ_JAXBLV010000175.1"/>
</dbReference>
<name>A0ABU5EZW5_9BACT</name>
<organism evidence="2 3">
    <name type="scientific">Gemmata algarum</name>
    <dbReference type="NCBI Taxonomy" id="2975278"/>
    <lineage>
        <taxon>Bacteria</taxon>
        <taxon>Pseudomonadati</taxon>
        <taxon>Planctomycetota</taxon>
        <taxon>Planctomycetia</taxon>
        <taxon>Gemmatales</taxon>
        <taxon>Gemmataceae</taxon>
        <taxon>Gemmata</taxon>
    </lineage>
</organism>